<keyword evidence="4" id="KW-1185">Reference proteome</keyword>
<evidence type="ECO:0000313" key="2">
    <source>
        <dbReference type="EMBL" id="WMT07574.1"/>
    </source>
</evidence>
<dbReference type="Proteomes" id="UP001224926">
    <property type="component" value="Chromosome"/>
</dbReference>
<accession>A0AAF0SZD5</accession>
<feature type="compositionally biased region" description="Low complexity" evidence="1">
    <location>
        <begin position="169"/>
        <end position="186"/>
    </location>
</feature>
<protein>
    <submittedName>
        <fullName evidence="3">Uncharacterized protein</fullName>
    </submittedName>
</protein>
<dbReference type="GeneID" id="84216194"/>
<gene>
    <name evidence="3" type="ORF">NP511_00885</name>
    <name evidence="2" type="ORF">NP511_19600</name>
</gene>
<feature type="region of interest" description="Disordered" evidence="1">
    <location>
        <begin position="169"/>
        <end position="191"/>
    </location>
</feature>
<dbReference type="EMBL" id="CP101873">
    <property type="protein sequence ID" value="WMT07574.1"/>
    <property type="molecule type" value="Genomic_DNA"/>
</dbReference>
<evidence type="ECO:0000313" key="4">
    <source>
        <dbReference type="Proteomes" id="UP001224926"/>
    </source>
</evidence>
<dbReference type="AlphaFoldDB" id="A0AAF0SZD5"/>
<dbReference type="PROSITE" id="PS51257">
    <property type="entry name" value="PROKAR_LIPOPROTEIN"/>
    <property type="match status" value="1"/>
</dbReference>
<sequence length="311" mass="33135">MRRRDLLALTTGAACGLAGCADSRFERLQSERPDVDGSSDDTDRRGSESAGPDAIVVGDPDEVPFLEAHPPHEFTLRNDGETERTVAVVVSADDADGSDSIDGDGEDERDEPLLDRNLDLGAGEERTLVFVEPRSYTITVTSSRDGGTGESTVTDGISRRPFDCVRSRTTVTLSESGTETESTSSSIPCPVPDVADASLAVDSRECAGRTDGDDATVEFENERVLVEGSIRIPTPCHTLELSDVTYDDGRDLLVVTVAVGEQEAETCVDCLGTADYEAGIDLEGRYPGRVAVVHATGDERRVITTNEFAAG</sequence>
<feature type="compositionally biased region" description="Basic and acidic residues" evidence="1">
    <location>
        <begin position="24"/>
        <end position="47"/>
    </location>
</feature>
<feature type="compositionally biased region" description="Basic and acidic residues" evidence="1">
    <location>
        <begin position="69"/>
        <end position="84"/>
    </location>
</feature>
<dbReference type="RefSeq" id="WP_049966768.1">
    <property type="nucleotide sequence ID" value="NZ_CP101873.1"/>
</dbReference>
<name>A0AAF0SZD5_9EURY</name>
<dbReference type="EMBL" id="CP101873">
    <property type="protein sequence ID" value="WMT08206.1"/>
    <property type="molecule type" value="Genomic_DNA"/>
</dbReference>
<proteinExistence type="predicted"/>
<feature type="region of interest" description="Disordered" evidence="1">
    <location>
        <begin position="24"/>
        <end position="117"/>
    </location>
</feature>
<feature type="compositionally biased region" description="Acidic residues" evidence="1">
    <location>
        <begin position="93"/>
        <end position="110"/>
    </location>
</feature>
<organism evidence="3 4">
    <name type="scientific">Natrinema thermotolerans</name>
    <dbReference type="NCBI Taxonomy" id="121872"/>
    <lineage>
        <taxon>Archaea</taxon>
        <taxon>Methanobacteriati</taxon>
        <taxon>Methanobacteriota</taxon>
        <taxon>Stenosarchaea group</taxon>
        <taxon>Halobacteria</taxon>
        <taxon>Halobacteriales</taxon>
        <taxon>Natrialbaceae</taxon>
        <taxon>Natrinema</taxon>
    </lineage>
</organism>
<reference evidence="3 4" key="1">
    <citation type="submission" date="2022-07" db="EMBL/GenBank/DDBJ databases">
        <title>Two temperate virus in Haloterrigena jeotgali A29.</title>
        <authorList>
            <person name="Deng X."/>
        </authorList>
    </citation>
    <scope>NUCLEOTIDE SEQUENCE [LARGE SCALE GENOMIC DNA]</scope>
    <source>
        <strain evidence="3 4">A29</strain>
    </source>
</reference>
<dbReference type="GeneID" id="39864668"/>
<evidence type="ECO:0000256" key="1">
    <source>
        <dbReference type="SAM" id="MobiDB-lite"/>
    </source>
</evidence>
<evidence type="ECO:0000313" key="3">
    <source>
        <dbReference type="EMBL" id="WMT08206.1"/>
    </source>
</evidence>